<accession>A0A370GZV7</accession>
<dbReference type="SUPFAM" id="SSF89095">
    <property type="entry name" value="GatB/YqeY motif"/>
    <property type="match status" value="1"/>
</dbReference>
<dbReference type="InterPro" id="IPR014746">
    <property type="entry name" value="Gln_synth/guanido_kin_cat_dom"/>
</dbReference>
<keyword evidence="13" id="KW-0808">Transferase</keyword>
<dbReference type="InterPro" id="IPR017958">
    <property type="entry name" value="Gln-tRNA_amidoTrfase_suB_CS"/>
</dbReference>
<keyword evidence="4 11" id="KW-0436">Ligase</keyword>
<dbReference type="SUPFAM" id="SSF55931">
    <property type="entry name" value="Glutamine synthetase/guanido kinase"/>
    <property type="match status" value="1"/>
</dbReference>
<dbReference type="GO" id="GO:0005524">
    <property type="term" value="F:ATP binding"/>
    <property type="evidence" value="ECO:0007669"/>
    <property type="project" value="UniProtKB-KW"/>
</dbReference>
<protein>
    <recommendedName>
        <fullName evidence="3 11">Aspartyl/glutamyl-tRNA(Asn/Gln) amidotransferase subunit B</fullName>
        <shortName evidence="11">Asp/Glu-ADT subunit B</shortName>
        <ecNumber evidence="11">6.3.5.-</ecNumber>
    </recommendedName>
</protein>
<dbReference type="FunFam" id="1.10.10.410:FF:000002">
    <property type="entry name" value="Aspartyl/glutamyl-tRNA(Asn/Gln) amidotransferase subunit B"/>
    <property type="match status" value="1"/>
</dbReference>
<comment type="function">
    <text evidence="8 11">Allows the formation of correctly charged Asn-tRNA(Asn) or Gln-tRNA(Gln) through the transamidation of misacylated Asp-tRNA(Asn) or Glu-tRNA(Gln) in organisms which lack either or both of asparaginyl-tRNA or glutaminyl-tRNA synthetases. The reaction takes place in the presence of glutamine and ATP through an activated phospho-Asp-tRNA(Asn) or phospho-Glu-tRNA(Gln).</text>
</comment>
<gene>
    <name evidence="11" type="primary">gatB</name>
    <name evidence="13" type="ORF">DFR68_107323</name>
</gene>
<dbReference type="GO" id="GO:0070681">
    <property type="term" value="P:glutaminyl-tRNAGln biosynthesis via transamidation"/>
    <property type="evidence" value="ECO:0007669"/>
    <property type="project" value="TreeGrafter"/>
</dbReference>
<evidence type="ECO:0000256" key="3">
    <source>
        <dbReference type="ARBA" id="ARBA00016923"/>
    </source>
</evidence>
<evidence type="ECO:0000256" key="10">
    <source>
        <dbReference type="ARBA" id="ARBA00047913"/>
    </source>
</evidence>
<reference evidence="13 14" key="1">
    <citation type="submission" date="2018-07" db="EMBL/GenBank/DDBJ databases">
        <title>Genomic Encyclopedia of Type Strains, Phase IV (KMG-IV): sequencing the most valuable type-strain genomes for metagenomic binning, comparative biology and taxonomic classification.</title>
        <authorList>
            <person name="Goeker M."/>
        </authorList>
    </citation>
    <scope>NUCLEOTIDE SEQUENCE [LARGE SCALE GENOMIC DNA]</scope>
    <source>
        <strain evidence="13 14">DSM 44952</strain>
    </source>
</reference>
<comment type="subunit">
    <text evidence="2 11">Heterotrimer of A, B and C subunits.</text>
</comment>
<evidence type="ECO:0000256" key="5">
    <source>
        <dbReference type="ARBA" id="ARBA00022741"/>
    </source>
</evidence>
<evidence type="ECO:0000259" key="12">
    <source>
        <dbReference type="SMART" id="SM00845"/>
    </source>
</evidence>
<dbReference type="NCBIfam" id="TIGR00133">
    <property type="entry name" value="gatB"/>
    <property type="match status" value="1"/>
</dbReference>
<dbReference type="HAMAP" id="MF_00121">
    <property type="entry name" value="GatB"/>
    <property type="match status" value="1"/>
</dbReference>
<name>A0A370GZV7_9NOCA</name>
<comment type="catalytic activity">
    <reaction evidence="9 11">
        <text>L-aspartyl-tRNA(Asn) + L-glutamine + ATP + H2O = L-asparaginyl-tRNA(Asn) + L-glutamate + ADP + phosphate + 2 H(+)</text>
        <dbReference type="Rhea" id="RHEA:14513"/>
        <dbReference type="Rhea" id="RHEA-COMP:9674"/>
        <dbReference type="Rhea" id="RHEA-COMP:9677"/>
        <dbReference type="ChEBI" id="CHEBI:15377"/>
        <dbReference type="ChEBI" id="CHEBI:15378"/>
        <dbReference type="ChEBI" id="CHEBI:29985"/>
        <dbReference type="ChEBI" id="CHEBI:30616"/>
        <dbReference type="ChEBI" id="CHEBI:43474"/>
        <dbReference type="ChEBI" id="CHEBI:58359"/>
        <dbReference type="ChEBI" id="CHEBI:78515"/>
        <dbReference type="ChEBI" id="CHEBI:78516"/>
        <dbReference type="ChEBI" id="CHEBI:456216"/>
    </reaction>
</comment>
<dbReference type="InterPro" id="IPR004413">
    <property type="entry name" value="GatB"/>
</dbReference>
<dbReference type="GO" id="GO:0016740">
    <property type="term" value="F:transferase activity"/>
    <property type="evidence" value="ECO:0007669"/>
    <property type="project" value="UniProtKB-KW"/>
</dbReference>
<dbReference type="Pfam" id="PF02637">
    <property type="entry name" value="GatB_Yqey"/>
    <property type="match status" value="1"/>
</dbReference>
<dbReference type="InterPro" id="IPR006075">
    <property type="entry name" value="Asn/Gln-tRNA_Trfase_suB/E_cat"/>
</dbReference>
<dbReference type="GO" id="GO:0006412">
    <property type="term" value="P:translation"/>
    <property type="evidence" value="ECO:0007669"/>
    <property type="project" value="UniProtKB-UniRule"/>
</dbReference>
<dbReference type="NCBIfam" id="NF004012">
    <property type="entry name" value="PRK05477.1-2"/>
    <property type="match status" value="1"/>
</dbReference>
<feature type="domain" description="Asn/Gln amidotransferase" evidence="12">
    <location>
        <begin position="374"/>
        <end position="521"/>
    </location>
</feature>
<sequence>MRVSSLGALRRPTASQNKILGMTAPTVDLMDYADVVDRYEPVLGMEVHVELGTETKMFCGCPTTFGAEPNTQVCPVCLGLPGSLPVVNQQGVEAAIRIGLALNCSITPWGRFARKNYFYPDQPKNYQISQYDEPIATNGHLEVPLDDGTTFRVEIERAHMEEDTGKSVHVGGATGRIHGASHSLLDYNRAGVPLIEIVTKPITGAGDRAPEVARAYVTALRDLLKSLQVSDVKMEQGSLRCDANVSLMPKGAGEFGTRTETKNVNSLRSVEVAVRYEMRRQAAVLAAGGTIVMETRHFHETDGTTSPGRPKETAEDYRYFPEPDLEPVAPDAAWVDELRGTIPEYPWLRRARIQSDWGLSDEVFRDLINADALDLIIATVDAGTTVDAARSWWVNYLTEKAKDREVSLDELPISPKQVAEVVALVDAKTINSKVARQVVDFVLAGEGDPGQVVEAKGLGMVSDDSALQTEVDKALAANPDIADKIRSGKVQAAGKIVGDVMKATRGQADAARVRELVLAACGAA</sequence>
<dbReference type="PANTHER" id="PTHR11659">
    <property type="entry name" value="GLUTAMYL-TRNA GLN AMIDOTRANSFERASE SUBUNIT B MITOCHONDRIAL AND PROKARYOTIC PET112-RELATED"/>
    <property type="match status" value="1"/>
</dbReference>
<keyword evidence="14" id="KW-1185">Reference proteome</keyword>
<organism evidence="13 14">
    <name type="scientific">Nocardia mexicana</name>
    <dbReference type="NCBI Taxonomy" id="279262"/>
    <lineage>
        <taxon>Bacteria</taxon>
        <taxon>Bacillati</taxon>
        <taxon>Actinomycetota</taxon>
        <taxon>Actinomycetes</taxon>
        <taxon>Mycobacteriales</taxon>
        <taxon>Nocardiaceae</taxon>
        <taxon>Nocardia</taxon>
    </lineage>
</organism>
<dbReference type="PROSITE" id="PS01234">
    <property type="entry name" value="GATB"/>
    <property type="match status" value="1"/>
</dbReference>
<dbReference type="Proteomes" id="UP000255355">
    <property type="component" value="Unassembled WGS sequence"/>
</dbReference>
<evidence type="ECO:0000256" key="1">
    <source>
        <dbReference type="ARBA" id="ARBA00005306"/>
    </source>
</evidence>
<evidence type="ECO:0000256" key="2">
    <source>
        <dbReference type="ARBA" id="ARBA00011123"/>
    </source>
</evidence>
<dbReference type="InterPro" id="IPR017959">
    <property type="entry name" value="Asn/Gln-tRNA_amidoTrfase_suB/E"/>
</dbReference>
<dbReference type="SMART" id="SM00845">
    <property type="entry name" value="GatB_Yqey"/>
    <property type="match status" value="1"/>
</dbReference>
<evidence type="ECO:0000256" key="4">
    <source>
        <dbReference type="ARBA" id="ARBA00022598"/>
    </source>
</evidence>
<evidence type="ECO:0000313" key="13">
    <source>
        <dbReference type="EMBL" id="RDI49195.1"/>
    </source>
</evidence>
<evidence type="ECO:0000313" key="14">
    <source>
        <dbReference type="Proteomes" id="UP000255355"/>
    </source>
</evidence>
<dbReference type="GO" id="GO:0050566">
    <property type="term" value="F:asparaginyl-tRNA synthase (glutamine-hydrolyzing) activity"/>
    <property type="evidence" value="ECO:0007669"/>
    <property type="project" value="RHEA"/>
</dbReference>
<evidence type="ECO:0000256" key="6">
    <source>
        <dbReference type="ARBA" id="ARBA00022840"/>
    </source>
</evidence>
<dbReference type="NCBIfam" id="NF004014">
    <property type="entry name" value="PRK05477.1-4"/>
    <property type="match status" value="1"/>
</dbReference>
<keyword evidence="7 11" id="KW-0648">Protein biosynthesis</keyword>
<dbReference type="PANTHER" id="PTHR11659:SF0">
    <property type="entry name" value="GLUTAMYL-TRNA(GLN) AMIDOTRANSFERASE SUBUNIT B, MITOCHONDRIAL"/>
    <property type="match status" value="1"/>
</dbReference>
<evidence type="ECO:0000256" key="11">
    <source>
        <dbReference type="HAMAP-Rule" id="MF_00121"/>
    </source>
</evidence>
<dbReference type="EC" id="6.3.5.-" evidence="11"/>
<dbReference type="InterPro" id="IPR018027">
    <property type="entry name" value="Asn/Gln_amidotransferase"/>
</dbReference>
<dbReference type="InterPro" id="IPR003789">
    <property type="entry name" value="Asn/Gln_tRNA_amidoTrase-B-like"/>
</dbReference>
<comment type="caution">
    <text evidence="13">The sequence shown here is derived from an EMBL/GenBank/DDBJ whole genome shotgun (WGS) entry which is preliminary data.</text>
</comment>
<evidence type="ECO:0000256" key="8">
    <source>
        <dbReference type="ARBA" id="ARBA00024799"/>
    </source>
</evidence>
<dbReference type="Gene3D" id="1.10.10.410">
    <property type="match status" value="1"/>
</dbReference>
<evidence type="ECO:0000256" key="9">
    <source>
        <dbReference type="ARBA" id="ARBA00047380"/>
    </source>
</evidence>
<dbReference type="Pfam" id="PF02934">
    <property type="entry name" value="GatB_N"/>
    <property type="match status" value="1"/>
</dbReference>
<dbReference type="AlphaFoldDB" id="A0A370GZV7"/>
<dbReference type="EMBL" id="QQAZ01000007">
    <property type="protein sequence ID" value="RDI49195.1"/>
    <property type="molecule type" value="Genomic_DNA"/>
</dbReference>
<proteinExistence type="inferred from homology"/>
<comment type="similarity">
    <text evidence="1 11">Belongs to the GatB/GatE family. GatB subfamily.</text>
</comment>
<keyword evidence="5 11" id="KW-0547">Nucleotide-binding</keyword>
<evidence type="ECO:0000256" key="7">
    <source>
        <dbReference type="ARBA" id="ARBA00022917"/>
    </source>
</evidence>
<dbReference type="STRING" id="1210089.GCA_001613165_00813"/>
<keyword evidence="6 11" id="KW-0067">ATP-binding</keyword>
<dbReference type="GO" id="GO:0050567">
    <property type="term" value="F:glutaminyl-tRNA synthase (glutamine-hydrolyzing) activity"/>
    <property type="evidence" value="ECO:0007669"/>
    <property type="project" value="UniProtKB-UniRule"/>
</dbReference>
<dbReference type="InterPro" id="IPR023168">
    <property type="entry name" value="GatB_Yqey_C_2"/>
</dbReference>
<dbReference type="NCBIfam" id="NF004013">
    <property type="entry name" value="PRK05477.1-3"/>
    <property type="match status" value="1"/>
</dbReference>
<comment type="catalytic activity">
    <reaction evidence="10 11">
        <text>L-glutamyl-tRNA(Gln) + L-glutamine + ATP + H2O = L-glutaminyl-tRNA(Gln) + L-glutamate + ADP + phosphate + H(+)</text>
        <dbReference type="Rhea" id="RHEA:17521"/>
        <dbReference type="Rhea" id="RHEA-COMP:9681"/>
        <dbReference type="Rhea" id="RHEA-COMP:9684"/>
        <dbReference type="ChEBI" id="CHEBI:15377"/>
        <dbReference type="ChEBI" id="CHEBI:15378"/>
        <dbReference type="ChEBI" id="CHEBI:29985"/>
        <dbReference type="ChEBI" id="CHEBI:30616"/>
        <dbReference type="ChEBI" id="CHEBI:43474"/>
        <dbReference type="ChEBI" id="CHEBI:58359"/>
        <dbReference type="ChEBI" id="CHEBI:78520"/>
        <dbReference type="ChEBI" id="CHEBI:78521"/>
        <dbReference type="ChEBI" id="CHEBI:456216"/>
    </reaction>
</comment>